<evidence type="ECO:0000313" key="1">
    <source>
        <dbReference type="EMBL" id="MXP75077.1"/>
    </source>
</evidence>
<dbReference type="Proteomes" id="UP000460412">
    <property type="component" value="Unassembled WGS sequence"/>
</dbReference>
<reference evidence="1 2" key="1">
    <citation type="submission" date="2019-12" db="EMBL/GenBank/DDBJ databases">
        <title>Sporaefaciens musculi gen. nov., sp. nov., a novel bacterium isolated from the caecum of an obese mouse.</title>
        <authorList>
            <person name="Rasmussen T.S."/>
            <person name="Streidl T."/>
            <person name="Hitch T.C.A."/>
            <person name="Wortmann E."/>
            <person name="Deptula P."/>
            <person name="Hansen M."/>
            <person name="Nielsen D.S."/>
            <person name="Clavel T."/>
            <person name="Vogensen F.K."/>
        </authorList>
    </citation>
    <scope>NUCLEOTIDE SEQUENCE [LARGE SCALE GENOMIC DNA]</scope>
    <source>
        <strain evidence="1 2">WCA-9-b2</strain>
    </source>
</reference>
<dbReference type="AlphaFoldDB" id="A0A7X3MF32"/>
<dbReference type="InterPro" id="IPR027417">
    <property type="entry name" value="P-loop_NTPase"/>
</dbReference>
<accession>A0A7X3MF32</accession>
<dbReference type="RefSeq" id="WP_159750390.1">
    <property type="nucleotide sequence ID" value="NZ_CASSPE010000025.1"/>
</dbReference>
<protein>
    <submittedName>
        <fullName evidence="1">AAA family ATPase</fullName>
    </submittedName>
</protein>
<organism evidence="1 2">
    <name type="scientific">Sporofaciens musculi</name>
    <dbReference type="NCBI Taxonomy" id="2681861"/>
    <lineage>
        <taxon>Bacteria</taxon>
        <taxon>Bacillati</taxon>
        <taxon>Bacillota</taxon>
        <taxon>Clostridia</taxon>
        <taxon>Lachnospirales</taxon>
        <taxon>Lachnospiraceae</taxon>
        <taxon>Sporofaciens</taxon>
    </lineage>
</organism>
<evidence type="ECO:0000313" key="2">
    <source>
        <dbReference type="Proteomes" id="UP000460412"/>
    </source>
</evidence>
<comment type="caution">
    <text evidence="1">The sequence shown here is derived from an EMBL/GenBank/DDBJ whole genome shotgun (WGS) entry which is preliminary data.</text>
</comment>
<keyword evidence="2" id="KW-1185">Reference proteome</keyword>
<dbReference type="SUPFAM" id="SSF52540">
    <property type="entry name" value="P-loop containing nucleoside triphosphate hydrolases"/>
    <property type="match status" value="1"/>
</dbReference>
<dbReference type="Gene3D" id="3.40.50.300">
    <property type="entry name" value="P-loop containing nucleotide triphosphate hydrolases"/>
    <property type="match status" value="1"/>
</dbReference>
<dbReference type="EMBL" id="WUQX01000001">
    <property type="protein sequence ID" value="MXP75077.1"/>
    <property type="molecule type" value="Genomic_DNA"/>
</dbReference>
<sequence length="416" mass="47677">MQKIFNVTGVCVPTKHYMVDISRQLSQIQELVKQGAYFTINRARQYGKTTTLHALTKLLLDDYLVISLDFQALDTAKFADGHIFSISFAQYFLHRILRQNTEITEELHDTLSLLNTEVSEDRKDFSLFELFQHMVRICQMSPKPVVLMIDEVDSAADNQVFLDFLAQLRNYYLERDTLGTPTFHSVILAGVCDIKNMKRKLRPDEAHKTNSPWNIATRFKVEMSFSKNDIAGMLRAYKADQHTGMNPDDMAGLIFDYTSGYPYLVSALCKLIDEDVSQLERFRTKSPWTKDGFFEAERILLSENNTLFDSLIGKLNDYPELNTLLENLLFTGSAISYNGDEPAFDIASMFGFIRNNQGTVEISNRIFETRLYNLYLSGAKLQRMDIYTASQKDKSQFVADEHQIVADNKTILEAVV</sequence>
<dbReference type="Pfam" id="PF14516">
    <property type="entry name" value="AAA_35"/>
    <property type="match status" value="1"/>
</dbReference>
<name>A0A7X3MF32_9FIRM</name>
<gene>
    <name evidence="1" type="ORF">GN277_06695</name>
</gene>
<proteinExistence type="predicted"/>